<evidence type="ECO:0000259" key="3">
    <source>
        <dbReference type="Pfam" id="PF23635"/>
    </source>
</evidence>
<evidence type="ECO:0000313" key="4">
    <source>
        <dbReference type="EMBL" id="CAL4998247.1"/>
    </source>
</evidence>
<evidence type="ECO:0000313" key="5">
    <source>
        <dbReference type="Proteomes" id="UP001497457"/>
    </source>
</evidence>
<dbReference type="InterPro" id="IPR001810">
    <property type="entry name" value="F-box_dom"/>
</dbReference>
<feature type="domain" description="F-box protein AT5G49610-like beta-propeller" evidence="3">
    <location>
        <begin position="110"/>
        <end position="314"/>
    </location>
</feature>
<proteinExistence type="predicted"/>
<evidence type="ECO:0000256" key="1">
    <source>
        <dbReference type="SAM" id="MobiDB-lite"/>
    </source>
</evidence>
<protein>
    <recommendedName>
        <fullName evidence="6">F-box domain-containing protein</fullName>
    </recommendedName>
</protein>
<dbReference type="Pfam" id="PF12937">
    <property type="entry name" value="F-box-like"/>
    <property type="match status" value="1"/>
</dbReference>
<reference evidence="4 5" key="2">
    <citation type="submission" date="2024-10" db="EMBL/GenBank/DDBJ databases">
        <authorList>
            <person name="Ryan C."/>
        </authorList>
    </citation>
    <scope>NUCLEOTIDE SEQUENCE [LARGE SCALE GENOMIC DNA]</scope>
</reference>
<sequence>MARRRRGALPATFPLDGEDILREILVRLPTEPSSLPRASLVCKQWLRIVSDPAFLRRYRAHHEEPLLLGIFVDNWGYPLFRSIHDYPNAIPHERFLLPIDEWTGGGWVLLGCRHGRVLVFNQSRNEAIVWDPATGDRRYVAAPPEFDEKDKYVINGAVLCANTDEDHVHGDCHSSPFQVVLIGIHSNYGPVFTSLYSSDTRVWGDVISMECAPIYSMDMPSNLIGNSLYWLFNGEMVGILKFDLATQSLAVIEMPSRFEYYSSRRSFQILPAEDDGIRLASLSFQIMEIWERKISSDGDVDWVMQKEIELGGVFMIHLESIQFKNLGKDGLDGIIHTYSAFCTAVSDLAIGERRDDVILARNDSVLADALMGAGEERDSSAAASFGTVPEEGMLDDENMENVSNHNQRTGAGFKSSYSKRTKKGGGATWLKKGKHNNATAFIGVRPKIRKFMRISLNKEQRKYMTRNCRGRKTKANLRNKVRLYDKEATSEIVKAWAKWFRRNGIPGTKANCQYFRRAIELTQQLGARAFVPTGAEIDGASDEEG</sequence>
<dbReference type="SUPFAM" id="SSF81383">
    <property type="entry name" value="F-box domain"/>
    <property type="match status" value="1"/>
</dbReference>
<feature type="domain" description="F-box" evidence="2">
    <location>
        <begin position="19"/>
        <end position="57"/>
    </location>
</feature>
<evidence type="ECO:0000259" key="2">
    <source>
        <dbReference type="Pfam" id="PF12937"/>
    </source>
</evidence>
<feature type="region of interest" description="Disordered" evidence="1">
    <location>
        <begin position="403"/>
        <end position="427"/>
    </location>
</feature>
<dbReference type="EMBL" id="OZ075135">
    <property type="protein sequence ID" value="CAL4998247.1"/>
    <property type="molecule type" value="Genomic_DNA"/>
</dbReference>
<dbReference type="AlphaFoldDB" id="A0ABC9BD23"/>
<reference evidence="5" key="1">
    <citation type="submission" date="2024-06" db="EMBL/GenBank/DDBJ databases">
        <authorList>
            <person name="Ryan C."/>
        </authorList>
    </citation>
    <scope>NUCLEOTIDE SEQUENCE [LARGE SCALE GENOMIC DNA]</scope>
</reference>
<dbReference type="InterPro" id="IPR036047">
    <property type="entry name" value="F-box-like_dom_sf"/>
</dbReference>
<accession>A0ABC9BD23</accession>
<dbReference type="Pfam" id="PF23635">
    <property type="entry name" value="Beta-prop_AT5G49610-like"/>
    <property type="match status" value="1"/>
</dbReference>
<dbReference type="PANTHER" id="PTHR32133">
    <property type="entry name" value="OS07G0120400 PROTEIN"/>
    <property type="match status" value="1"/>
</dbReference>
<dbReference type="Gene3D" id="1.20.1280.50">
    <property type="match status" value="1"/>
</dbReference>
<gene>
    <name evidence="4" type="ORF">URODEC1_LOCUS63754</name>
</gene>
<organism evidence="4 5">
    <name type="scientific">Urochloa decumbens</name>
    <dbReference type="NCBI Taxonomy" id="240449"/>
    <lineage>
        <taxon>Eukaryota</taxon>
        <taxon>Viridiplantae</taxon>
        <taxon>Streptophyta</taxon>
        <taxon>Embryophyta</taxon>
        <taxon>Tracheophyta</taxon>
        <taxon>Spermatophyta</taxon>
        <taxon>Magnoliopsida</taxon>
        <taxon>Liliopsida</taxon>
        <taxon>Poales</taxon>
        <taxon>Poaceae</taxon>
        <taxon>PACMAD clade</taxon>
        <taxon>Panicoideae</taxon>
        <taxon>Panicodae</taxon>
        <taxon>Paniceae</taxon>
        <taxon>Melinidinae</taxon>
        <taxon>Urochloa</taxon>
    </lineage>
</organism>
<evidence type="ECO:0008006" key="6">
    <source>
        <dbReference type="Google" id="ProtNLM"/>
    </source>
</evidence>
<keyword evidence="5" id="KW-1185">Reference proteome</keyword>
<name>A0ABC9BD23_9POAL</name>
<dbReference type="Proteomes" id="UP001497457">
    <property type="component" value="Chromosome 25rd"/>
</dbReference>
<dbReference type="PANTHER" id="PTHR32133:SF340">
    <property type="entry name" value="F-BOX DOMAIN-CONTAINING PROTEIN"/>
    <property type="match status" value="1"/>
</dbReference>
<dbReference type="InterPro" id="IPR056594">
    <property type="entry name" value="AT5G49610-like_b-prop"/>
</dbReference>